<keyword evidence="4 5" id="KW-0472">Membrane</keyword>
<reference evidence="6 7" key="1">
    <citation type="journal article" date="2024" name="IMA Fungus">
        <title>IMA Genome - F19 : A genome assembly and annotation guide to empower mycologists, including annotated draft genome sequences of Ceratocystis pirilliformis, Diaporthe australafricana, Fusarium ophioides, Paecilomyces lecythidis, and Sporothrix stenoceras.</title>
        <authorList>
            <person name="Aylward J."/>
            <person name="Wilson A.M."/>
            <person name="Visagie C.M."/>
            <person name="Spraker J."/>
            <person name="Barnes I."/>
            <person name="Buitendag C."/>
            <person name="Ceriani C."/>
            <person name="Del Mar Angel L."/>
            <person name="du Plessis D."/>
            <person name="Fuchs T."/>
            <person name="Gasser K."/>
            <person name="Kramer D."/>
            <person name="Li W."/>
            <person name="Munsamy K."/>
            <person name="Piso A."/>
            <person name="Price J.L."/>
            <person name="Sonnekus B."/>
            <person name="Thomas C."/>
            <person name="van der Nest A."/>
            <person name="van Dijk A."/>
            <person name="van Heerden A."/>
            <person name="van Vuuren N."/>
            <person name="Yilmaz N."/>
            <person name="Duong T.A."/>
            <person name="van der Merwe N.A."/>
            <person name="Wingfield M.J."/>
            <person name="Wingfield B.D."/>
        </authorList>
    </citation>
    <scope>NUCLEOTIDE SEQUENCE [LARGE SCALE GENOMIC DNA]</scope>
    <source>
        <strain evidence="6 7">CMW 5346</strain>
    </source>
</reference>
<evidence type="ECO:0000313" key="7">
    <source>
        <dbReference type="Proteomes" id="UP001583186"/>
    </source>
</evidence>
<dbReference type="Gene3D" id="1.20.1250.20">
    <property type="entry name" value="MFS general substrate transporter like domains"/>
    <property type="match status" value="1"/>
</dbReference>
<evidence type="ECO:0000256" key="2">
    <source>
        <dbReference type="ARBA" id="ARBA00022692"/>
    </source>
</evidence>
<evidence type="ECO:0000313" key="6">
    <source>
        <dbReference type="EMBL" id="KAL1897853.1"/>
    </source>
</evidence>
<evidence type="ECO:0000256" key="4">
    <source>
        <dbReference type="ARBA" id="ARBA00023136"/>
    </source>
</evidence>
<gene>
    <name evidence="6" type="ORF">Sste5346_003705</name>
</gene>
<keyword evidence="3 5" id="KW-1133">Transmembrane helix</keyword>
<keyword evidence="7" id="KW-1185">Reference proteome</keyword>
<proteinExistence type="predicted"/>
<comment type="caution">
    <text evidence="6">The sequence shown here is derived from an EMBL/GenBank/DDBJ whole genome shotgun (WGS) entry which is preliminary data.</text>
</comment>
<sequence>MAGIFGIINTLGGCTNLILIDRVGRRKLFLTGLILLSVWLGVFSAASSEYATTGNPRWGKAGVAFVMIFIYTFGSTYAASPYAYAAETKGLTLEEVNLVFGESVEVSMDEISDNNAKLPNVDHLEMEA</sequence>
<dbReference type="Pfam" id="PF00083">
    <property type="entry name" value="Sugar_tr"/>
    <property type="match status" value="1"/>
</dbReference>
<dbReference type="SUPFAM" id="SSF103473">
    <property type="entry name" value="MFS general substrate transporter"/>
    <property type="match status" value="1"/>
</dbReference>
<dbReference type="EMBL" id="JAWCUI010000017">
    <property type="protein sequence ID" value="KAL1897853.1"/>
    <property type="molecule type" value="Genomic_DNA"/>
</dbReference>
<dbReference type="InterPro" id="IPR050360">
    <property type="entry name" value="MFS_Sugar_Transporters"/>
</dbReference>
<protein>
    <recommendedName>
        <fullName evidence="8">Major facilitator superfamily (MFS) profile domain-containing protein</fullName>
    </recommendedName>
</protein>
<accession>A0ABR3ZDG9</accession>
<organism evidence="6 7">
    <name type="scientific">Sporothrix stenoceras</name>
    <dbReference type="NCBI Taxonomy" id="5173"/>
    <lineage>
        <taxon>Eukaryota</taxon>
        <taxon>Fungi</taxon>
        <taxon>Dikarya</taxon>
        <taxon>Ascomycota</taxon>
        <taxon>Pezizomycotina</taxon>
        <taxon>Sordariomycetes</taxon>
        <taxon>Sordariomycetidae</taxon>
        <taxon>Ophiostomatales</taxon>
        <taxon>Ophiostomataceae</taxon>
        <taxon>Sporothrix</taxon>
    </lineage>
</organism>
<dbReference type="InterPro" id="IPR036259">
    <property type="entry name" value="MFS_trans_sf"/>
</dbReference>
<dbReference type="InterPro" id="IPR005828">
    <property type="entry name" value="MFS_sugar_transport-like"/>
</dbReference>
<dbReference type="Proteomes" id="UP001583186">
    <property type="component" value="Unassembled WGS sequence"/>
</dbReference>
<dbReference type="PANTHER" id="PTHR48022:SF2">
    <property type="entry name" value="PLASTIDIC GLUCOSE TRANSPORTER 4"/>
    <property type="match status" value="1"/>
</dbReference>
<evidence type="ECO:0000256" key="3">
    <source>
        <dbReference type="ARBA" id="ARBA00022989"/>
    </source>
</evidence>
<feature type="transmembrane region" description="Helical" evidence="5">
    <location>
        <begin position="58"/>
        <end position="79"/>
    </location>
</feature>
<comment type="subcellular location">
    <subcellularLocation>
        <location evidence="1">Membrane</location>
        <topology evidence="1">Multi-pass membrane protein</topology>
    </subcellularLocation>
</comment>
<name>A0ABR3ZDG9_9PEZI</name>
<dbReference type="PANTHER" id="PTHR48022">
    <property type="entry name" value="PLASTIDIC GLUCOSE TRANSPORTER 4"/>
    <property type="match status" value="1"/>
</dbReference>
<evidence type="ECO:0008006" key="8">
    <source>
        <dbReference type="Google" id="ProtNLM"/>
    </source>
</evidence>
<evidence type="ECO:0000256" key="1">
    <source>
        <dbReference type="ARBA" id="ARBA00004141"/>
    </source>
</evidence>
<feature type="transmembrane region" description="Helical" evidence="5">
    <location>
        <begin position="28"/>
        <end position="46"/>
    </location>
</feature>
<keyword evidence="2 5" id="KW-0812">Transmembrane</keyword>
<evidence type="ECO:0000256" key="5">
    <source>
        <dbReference type="SAM" id="Phobius"/>
    </source>
</evidence>